<organism evidence="2 3">
    <name type="scientific">Streptomyces microflavus</name>
    <name type="common">Streptomyces lipmanii</name>
    <dbReference type="NCBI Taxonomy" id="1919"/>
    <lineage>
        <taxon>Bacteria</taxon>
        <taxon>Bacillati</taxon>
        <taxon>Actinomycetota</taxon>
        <taxon>Actinomycetes</taxon>
        <taxon>Kitasatosporales</taxon>
        <taxon>Streptomycetaceae</taxon>
        <taxon>Streptomyces</taxon>
    </lineage>
</organism>
<dbReference type="EMBL" id="BLWD01000001">
    <property type="protein sequence ID" value="GFN02368.1"/>
    <property type="molecule type" value="Genomic_DNA"/>
</dbReference>
<feature type="compositionally biased region" description="Basic and acidic residues" evidence="1">
    <location>
        <begin position="1"/>
        <end position="13"/>
    </location>
</feature>
<feature type="region of interest" description="Disordered" evidence="1">
    <location>
        <begin position="1"/>
        <end position="59"/>
    </location>
</feature>
<comment type="caution">
    <text evidence="2">The sequence shown here is derived from an EMBL/GenBank/DDBJ whole genome shotgun (WGS) entry which is preliminary data.</text>
</comment>
<reference evidence="2 3" key="1">
    <citation type="submission" date="2020-05" db="EMBL/GenBank/DDBJ databases">
        <title>Whole genome shotgun sequence of Streptomyces microflavus NBRC 13062.</title>
        <authorList>
            <person name="Komaki H."/>
            <person name="Tamura T."/>
        </authorList>
    </citation>
    <scope>NUCLEOTIDE SEQUENCE [LARGE SCALE GENOMIC DNA]</scope>
    <source>
        <strain evidence="2 3">NBRC 13062</strain>
    </source>
</reference>
<evidence type="ECO:0000313" key="3">
    <source>
        <dbReference type="Proteomes" id="UP000498740"/>
    </source>
</evidence>
<accession>A0A7J0CJA4</accession>
<feature type="compositionally biased region" description="Basic and acidic residues" evidence="1">
    <location>
        <begin position="37"/>
        <end position="50"/>
    </location>
</feature>
<dbReference type="Proteomes" id="UP000498740">
    <property type="component" value="Unassembled WGS sequence"/>
</dbReference>
<evidence type="ECO:0000256" key="1">
    <source>
        <dbReference type="SAM" id="MobiDB-lite"/>
    </source>
</evidence>
<protein>
    <submittedName>
        <fullName evidence="2">Uncharacterized protein</fullName>
    </submittedName>
</protein>
<dbReference type="AlphaFoldDB" id="A0A7J0CJA4"/>
<sequence>MGTEGHPKGEREPNSAGEPELEEPLAPRPWRAFRPNGRGDEGEALTEKRTPHANIIIHL</sequence>
<proteinExistence type="predicted"/>
<name>A0A7J0CJA4_STRMI</name>
<evidence type="ECO:0000313" key="2">
    <source>
        <dbReference type="EMBL" id="GFN02368.1"/>
    </source>
</evidence>
<gene>
    <name evidence="2" type="ORF">Smic_09240</name>
</gene>